<proteinExistence type="predicted"/>
<reference evidence="2" key="1">
    <citation type="submission" date="2021-01" db="UniProtKB">
        <authorList>
            <consortium name="EnsemblMetazoa"/>
        </authorList>
    </citation>
    <scope>IDENTIFICATION</scope>
</reference>
<organism evidence="2 3">
    <name type="scientific">Varroa destructor</name>
    <name type="common">Honeybee mite</name>
    <dbReference type="NCBI Taxonomy" id="109461"/>
    <lineage>
        <taxon>Eukaryota</taxon>
        <taxon>Metazoa</taxon>
        <taxon>Ecdysozoa</taxon>
        <taxon>Arthropoda</taxon>
        <taxon>Chelicerata</taxon>
        <taxon>Arachnida</taxon>
        <taxon>Acari</taxon>
        <taxon>Parasitiformes</taxon>
        <taxon>Mesostigmata</taxon>
        <taxon>Gamasina</taxon>
        <taxon>Dermanyssoidea</taxon>
        <taxon>Varroidae</taxon>
        <taxon>Varroa</taxon>
    </lineage>
</organism>
<evidence type="ECO:0000313" key="3">
    <source>
        <dbReference type="Proteomes" id="UP000594260"/>
    </source>
</evidence>
<dbReference type="InParanoid" id="A0A7M7JQM6"/>
<dbReference type="GeneID" id="111248009"/>
<dbReference type="Proteomes" id="UP000594260">
    <property type="component" value="Unplaced"/>
</dbReference>
<dbReference type="KEGG" id="vde:111248009"/>
<feature type="region of interest" description="Disordered" evidence="1">
    <location>
        <begin position="144"/>
        <end position="171"/>
    </location>
</feature>
<feature type="region of interest" description="Disordered" evidence="1">
    <location>
        <begin position="291"/>
        <end position="329"/>
    </location>
</feature>
<feature type="compositionally biased region" description="Low complexity" evidence="1">
    <location>
        <begin position="145"/>
        <end position="166"/>
    </location>
</feature>
<dbReference type="RefSeq" id="XP_022655410.1">
    <property type="nucleotide sequence ID" value="XM_022799675.1"/>
</dbReference>
<protein>
    <submittedName>
        <fullName evidence="2">Uncharacterized protein</fullName>
    </submittedName>
</protein>
<keyword evidence="3" id="KW-1185">Reference proteome</keyword>
<evidence type="ECO:0000313" key="2">
    <source>
        <dbReference type="EnsemblMetazoa" id="XP_022655410"/>
    </source>
</evidence>
<sequence>MHMQMDPITGQPGDYVVLNIPPEVIQAALQQSAAQLGLQAGAPGYAAGALPFVVNNQTHGSGPVPYPYQQMYNVHSLPQHVALQPLILQGHVPSPPQQLMGQAQQSLPQLPMFNLQAVQSAQQHGAQPTGPYVPALYGPQFDSASLLSSPQQSPSSTFGSTASSQAPQGLTPPNAFVQPQYVYNLQPIQPNVQNFPSGLPIHAALQPAGVATGIIQPQTAFGNLSRYQAVLQPIPQAGLQAINQTGLQAPGQVNPQPIPTAPYFFGHYIAEPCPGFGFSLIPQALPCKASTEDNLHGGHSTTPKDNSASHQSRISIATPCKNCKEPHHQ</sequence>
<dbReference type="EnsemblMetazoa" id="XM_022799675">
    <property type="protein sequence ID" value="XP_022655410"/>
    <property type="gene ID" value="LOC111248009"/>
</dbReference>
<accession>A0A7M7JQM6</accession>
<feature type="compositionally biased region" description="Polar residues" evidence="1">
    <location>
        <begin position="299"/>
        <end position="315"/>
    </location>
</feature>
<dbReference type="AlphaFoldDB" id="A0A7M7JQM6"/>
<name>A0A7M7JQM6_VARDE</name>
<evidence type="ECO:0000256" key="1">
    <source>
        <dbReference type="SAM" id="MobiDB-lite"/>
    </source>
</evidence>